<evidence type="ECO:0000313" key="3">
    <source>
        <dbReference type="EMBL" id="KAF5401408.1"/>
    </source>
</evidence>
<sequence length="709" mass="77400">MPGRVRLDLLPKTPGGHNIRRDVTIPADEVEIDDEVVVKSSMLRQCVPGNPWFEGDGDEDEDAHGHEIKPKFVVRRSMDLRKIRSLEDRVAAIVSSPMVDARPRRLSHTQHINEGSDSYTPLKVHHKNDLMHSTSRRLSQMILNRRSYLFTPKSVGRLSNSEPEISPLQDCSPNAGPSSVDLENKENALPLGSPRPATPLLPSSAKDTTGPTLSGGDLNQSEHPSDVTSTATYAQDTSAIRDFRFLAEVEMGRLWVVCGDWNGVLSEESGQLPKQAIDCIRATVGKCQLVLQHKLPFFLSLVDMAERSANATSCSSALPKANANDLAGYWTLVADEIARADAAFDRLHKWRDQWNWDLEHCPITPPRLPLAPAKRAGRVGQTPKRLALPKVSKIPTRQTRGQMVKTEDLPLDATQEIVKAVQQSEKKNKTRVRSKLTDFLKAKKAAMASKPASPAIIFAMETKESADLAESTSGMAGPTSTPRNTPRPTNVATPGALNKTTPTGSFVVPKQRALRSSSQQINRSAAKSMDTNALPVLPTTSTKKGLLSSGSRVVGTPIVAQRPPCSPHFGSATKTASSATPSSSMPRPGTPRPAPKRKSSSRMTTFPEREVLRSLSRSTGSGRRGDELINSRRLRSAFDEKRISFALDEHLSGSGTPREVYPVTPANTSGSLVPVSRVLRRSKNLLETLTPLGLRPVSRPTRSTPRRKS</sequence>
<dbReference type="OrthoDB" id="10036956at2759"/>
<feature type="compositionally biased region" description="Low complexity" evidence="2">
    <location>
        <begin position="478"/>
        <end position="494"/>
    </location>
</feature>
<proteinExistence type="inferred from homology"/>
<evidence type="ECO:0000313" key="4">
    <source>
        <dbReference type="Proteomes" id="UP000748531"/>
    </source>
</evidence>
<feature type="region of interest" description="Disordered" evidence="2">
    <location>
        <begin position="154"/>
        <end position="231"/>
    </location>
</feature>
<comment type="caution">
    <text evidence="3">The sequence shown here is derived from an EMBL/GenBank/DDBJ whole genome shotgun (WGS) entry which is preliminary data.</text>
</comment>
<feature type="compositionally biased region" description="Low complexity" evidence="2">
    <location>
        <begin position="571"/>
        <end position="584"/>
    </location>
</feature>
<feature type="compositionally biased region" description="Polar residues" evidence="2">
    <location>
        <begin position="538"/>
        <end position="551"/>
    </location>
</feature>
<gene>
    <name evidence="3" type="ORF">PHET_04493</name>
</gene>
<evidence type="ECO:0000256" key="1">
    <source>
        <dbReference type="ARBA" id="ARBA00008839"/>
    </source>
</evidence>
<dbReference type="GO" id="GO:0023052">
    <property type="term" value="P:signaling"/>
    <property type="evidence" value="ECO:0007669"/>
    <property type="project" value="InterPro"/>
</dbReference>
<dbReference type="Proteomes" id="UP000748531">
    <property type="component" value="Unassembled WGS sequence"/>
</dbReference>
<feature type="compositionally biased region" description="Polar residues" evidence="2">
    <location>
        <begin position="514"/>
        <end position="531"/>
    </location>
</feature>
<accession>A0A8J4WGZ7</accession>
<dbReference type="AlphaFoldDB" id="A0A8J4WGZ7"/>
<protein>
    <submittedName>
        <fullName evidence="3">Uncharacterized protein</fullName>
    </submittedName>
</protein>
<name>A0A8J4WGZ7_9TREM</name>
<organism evidence="3 4">
    <name type="scientific">Paragonimus heterotremus</name>
    <dbReference type="NCBI Taxonomy" id="100268"/>
    <lineage>
        <taxon>Eukaryota</taxon>
        <taxon>Metazoa</taxon>
        <taxon>Spiralia</taxon>
        <taxon>Lophotrochozoa</taxon>
        <taxon>Platyhelminthes</taxon>
        <taxon>Trematoda</taxon>
        <taxon>Digenea</taxon>
        <taxon>Plagiorchiida</taxon>
        <taxon>Troglotremata</taxon>
        <taxon>Troglotrematidae</taxon>
        <taxon>Paragonimus</taxon>
    </lineage>
</organism>
<keyword evidence="4" id="KW-1185">Reference proteome</keyword>
<dbReference type="InterPro" id="IPR005026">
    <property type="entry name" value="SAPAP"/>
</dbReference>
<reference evidence="3" key="1">
    <citation type="submission" date="2019-05" db="EMBL/GenBank/DDBJ databases">
        <title>Annotation for the trematode Paragonimus heterotremus.</title>
        <authorList>
            <person name="Choi Y.-J."/>
        </authorList>
    </citation>
    <scope>NUCLEOTIDE SEQUENCE</scope>
    <source>
        <strain evidence="3">LC</strain>
    </source>
</reference>
<comment type="similarity">
    <text evidence="1">Belongs to the SAPAP family.</text>
</comment>
<evidence type="ECO:0000256" key="2">
    <source>
        <dbReference type="SAM" id="MobiDB-lite"/>
    </source>
</evidence>
<feature type="region of interest" description="Disordered" evidence="2">
    <location>
        <begin position="468"/>
        <end position="628"/>
    </location>
</feature>
<feature type="compositionally biased region" description="Polar residues" evidence="2">
    <location>
        <begin position="157"/>
        <end position="177"/>
    </location>
</feature>
<dbReference type="Pfam" id="PF03359">
    <property type="entry name" value="GKAP"/>
    <property type="match status" value="1"/>
</dbReference>
<dbReference type="EMBL" id="LUCH01002494">
    <property type="protein sequence ID" value="KAF5401408.1"/>
    <property type="molecule type" value="Genomic_DNA"/>
</dbReference>
<feature type="compositionally biased region" description="Polar residues" evidence="2">
    <location>
        <begin position="205"/>
        <end position="231"/>
    </location>
</feature>